<comment type="caution">
    <text evidence="15">The sequence shown here is derived from an EMBL/GenBank/DDBJ whole genome shotgun (WGS) entry which is preliminary data.</text>
</comment>
<keyword evidence="5 15" id="KW-0121">Carboxypeptidase</keyword>
<reference evidence="15" key="1">
    <citation type="submission" date="2021-01" db="EMBL/GenBank/DDBJ databases">
        <authorList>
            <person name="Li R."/>
            <person name="Bekaert M."/>
        </authorList>
    </citation>
    <scope>NUCLEOTIDE SEQUENCE</scope>
    <source>
        <strain evidence="15">Farmed</strain>
    </source>
</reference>
<proteinExistence type="inferred from homology"/>
<protein>
    <submittedName>
        <fullName evidence="15">CPE</fullName>
        <ecNumber evidence="15">3.4.17.10</ecNumber>
    </submittedName>
</protein>
<dbReference type="Proteomes" id="UP000597762">
    <property type="component" value="Unassembled WGS sequence"/>
</dbReference>
<evidence type="ECO:0000256" key="13">
    <source>
        <dbReference type="PROSITE-ProRule" id="PRU01379"/>
    </source>
</evidence>
<evidence type="ECO:0000259" key="14">
    <source>
        <dbReference type="PROSITE" id="PS52035"/>
    </source>
</evidence>
<organism evidence="15 16">
    <name type="scientific">Acanthosepion pharaonis</name>
    <name type="common">Pharaoh cuttlefish</name>
    <name type="synonym">Sepia pharaonis</name>
    <dbReference type="NCBI Taxonomy" id="158019"/>
    <lineage>
        <taxon>Eukaryota</taxon>
        <taxon>Metazoa</taxon>
        <taxon>Spiralia</taxon>
        <taxon>Lophotrochozoa</taxon>
        <taxon>Mollusca</taxon>
        <taxon>Cephalopoda</taxon>
        <taxon>Coleoidea</taxon>
        <taxon>Decapodiformes</taxon>
        <taxon>Sepiida</taxon>
        <taxon>Sepiina</taxon>
        <taxon>Sepiidae</taxon>
        <taxon>Acanthosepion</taxon>
    </lineage>
</organism>
<dbReference type="FunFam" id="3.40.630.10:FF:000013">
    <property type="entry name" value="carboxypeptidase N catalytic chain"/>
    <property type="match status" value="1"/>
</dbReference>
<dbReference type="GO" id="GO:0016485">
    <property type="term" value="P:protein processing"/>
    <property type="evidence" value="ECO:0007669"/>
    <property type="project" value="TreeGrafter"/>
</dbReference>
<keyword evidence="11" id="KW-0482">Metalloprotease</keyword>
<dbReference type="GO" id="GO:0006518">
    <property type="term" value="P:peptide metabolic process"/>
    <property type="evidence" value="ECO:0007669"/>
    <property type="project" value="TreeGrafter"/>
</dbReference>
<dbReference type="CDD" id="cd03858">
    <property type="entry name" value="M14_CP_N-E_like"/>
    <property type="match status" value="1"/>
</dbReference>
<evidence type="ECO:0000313" key="15">
    <source>
        <dbReference type="EMBL" id="CAE1309007.1"/>
    </source>
</evidence>
<evidence type="ECO:0000256" key="3">
    <source>
        <dbReference type="ARBA" id="ARBA00005988"/>
    </source>
</evidence>
<dbReference type="OrthoDB" id="10249045at2759"/>
<dbReference type="InterPro" id="IPR050753">
    <property type="entry name" value="Peptidase_M14_domain"/>
</dbReference>
<dbReference type="InterPro" id="IPR057246">
    <property type="entry name" value="CARBOXYPEPT_ZN_1"/>
</dbReference>
<dbReference type="Pfam" id="PF00246">
    <property type="entry name" value="Peptidase_M14"/>
    <property type="match status" value="1"/>
</dbReference>
<dbReference type="PRINTS" id="PR00765">
    <property type="entry name" value="CRBOXYPTASEA"/>
</dbReference>
<evidence type="ECO:0000256" key="11">
    <source>
        <dbReference type="ARBA" id="ARBA00023049"/>
    </source>
</evidence>
<dbReference type="PANTHER" id="PTHR11532">
    <property type="entry name" value="PROTEASE M14 CARBOXYPEPTIDASE"/>
    <property type="match status" value="1"/>
</dbReference>
<dbReference type="PROSITE" id="PS00133">
    <property type="entry name" value="CARBOXYPEPT_ZN_2"/>
    <property type="match status" value="1"/>
</dbReference>
<dbReference type="PROSITE" id="PS00132">
    <property type="entry name" value="CARBOXYPEPT_ZN_1"/>
    <property type="match status" value="1"/>
</dbReference>
<dbReference type="GO" id="GO:0008270">
    <property type="term" value="F:zinc ion binding"/>
    <property type="evidence" value="ECO:0007669"/>
    <property type="project" value="InterPro"/>
</dbReference>
<evidence type="ECO:0000256" key="4">
    <source>
        <dbReference type="ARBA" id="ARBA00022525"/>
    </source>
</evidence>
<evidence type="ECO:0000256" key="9">
    <source>
        <dbReference type="ARBA" id="ARBA00022801"/>
    </source>
</evidence>
<dbReference type="EC" id="3.4.17.10" evidence="15"/>
<keyword evidence="10" id="KW-0862">Zinc</keyword>
<dbReference type="CDD" id="cd11308">
    <property type="entry name" value="Peptidase_M14NE-CP-C_like"/>
    <property type="match status" value="1"/>
</dbReference>
<dbReference type="GO" id="GO:0004181">
    <property type="term" value="F:metallocarboxypeptidase activity"/>
    <property type="evidence" value="ECO:0007669"/>
    <property type="project" value="UniProtKB-EC"/>
</dbReference>
<comment type="subcellular location">
    <subcellularLocation>
        <location evidence="2">Secreted</location>
    </subcellularLocation>
</comment>
<dbReference type="InterPro" id="IPR000834">
    <property type="entry name" value="Peptidase_M14"/>
</dbReference>
<dbReference type="EMBL" id="CAHIKZ030004248">
    <property type="protein sequence ID" value="CAE1309007.1"/>
    <property type="molecule type" value="Genomic_DNA"/>
</dbReference>
<evidence type="ECO:0000256" key="2">
    <source>
        <dbReference type="ARBA" id="ARBA00004613"/>
    </source>
</evidence>
<dbReference type="SMART" id="SM00631">
    <property type="entry name" value="Zn_pept"/>
    <property type="match status" value="1"/>
</dbReference>
<dbReference type="InterPro" id="IPR008969">
    <property type="entry name" value="CarboxyPept-like_regulatory"/>
</dbReference>
<evidence type="ECO:0000313" key="16">
    <source>
        <dbReference type="Proteomes" id="UP000597762"/>
    </source>
</evidence>
<comment type="cofactor">
    <cofactor evidence="1">
        <name>Zn(2+)</name>
        <dbReference type="ChEBI" id="CHEBI:29105"/>
    </cofactor>
</comment>
<keyword evidence="12" id="KW-0325">Glycoprotein</keyword>
<keyword evidence="7" id="KW-0479">Metal-binding</keyword>
<dbReference type="PROSITE" id="PS52035">
    <property type="entry name" value="PEPTIDASE_M14"/>
    <property type="match status" value="1"/>
</dbReference>
<dbReference type="PANTHER" id="PTHR11532:SF62">
    <property type="entry name" value="CARBOXYPEPTIDASE D"/>
    <property type="match status" value="1"/>
</dbReference>
<keyword evidence="9 15" id="KW-0378">Hydrolase</keyword>
<evidence type="ECO:0000256" key="12">
    <source>
        <dbReference type="ARBA" id="ARBA00023180"/>
    </source>
</evidence>
<evidence type="ECO:0000256" key="10">
    <source>
        <dbReference type="ARBA" id="ARBA00022833"/>
    </source>
</evidence>
<dbReference type="AlphaFoldDB" id="A0A812DSX5"/>
<sequence>MLLTSFPSSVEAAVSTSFSSNADFIHHNYSAMVDLLNEVNSKCPRITQVYNPPGHSVQNRNLTVIEFSDNPGHHTPGKPEFKYVANMHGNEVVGRELLLHLAVYLCQEYNANNHKIQWLINNTRIHLMPSMNPDGWELANTNHRKPDGTKDWLIGRRNANNVDLNRNFPDLNNIMYENEISHGPNNHLEKLKYALNTPDLEAETKTVMKWLSAYPFVLSANLHGGDLVANYPYDLTRSGKQKEYSISPDDATFRYLAEAYSQNHRYMSKNHKSCGMANDQNFGVQDGITNGGEWYSVSRGMQDYNYLETNCFEITLELGCNKFPKASELSRYWKDNKDALIAYMLQTHIGLKGFVKSSWLQLPIQDAVIQVINMTDNKYINHDITTGRHGDYYRLLIDGYYQIRVIARGYHSQVRCHKVHNKMFHEAEILDFVMIPQHQRNKRDVKERLYCKMLQELADNQGHKLATEQEIFDEMMKDVSEYFNQ</sequence>
<accession>A0A812DSX5</accession>
<feature type="active site" description="Proton donor/acceptor" evidence="13">
    <location>
        <position position="317"/>
    </location>
</feature>
<keyword evidence="6" id="KW-0645">Protease</keyword>
<dbReference type="GO" id="GO:0005615">
    <property type="term" value="C:extracellular space"/>
    <property type="evidence" value="ECO:0007669"/>
    <property type="project" value="TreeGrafter"/>
</dbReference>
<evidence type="ECO:0000256" key="1">
    <source>
        <dbReference type="ARBA" id="ARBA00001947"/>
    </source>
</evidence>
<evidence type="ECO:0000256" key="8">
    <source>
        <dbReference type="ARBA" id="ARBA00022729"/>
    </source>
</evidence>
<gene>
    <name evidence="15" type="ORF">SPHA_60812</name>
</gene>
<keyword evidence="16" id="KW-1185">Reference proteome</keyword>
<evidence type="ECO:0000256" key="6">
    <source>
        <dbReference type="ARBA" id="ARBA00022670"/>
    </source>
</evidence>
<comment type="similarity">
    <text evidence="3 13">Belongs to the peptidase M14 family.</text>
</comment>
<keyword evidence="8" id="KW-0732">Signal</keyword>
<evidence type="ECO:0000256" key="7">
    <source>
        <dbReference type="ARBA" id="ARBA00022723"/>
    </source>
</evidence>
<dbReference type="SUPFAM" id="SSF53187">
    <property type="entry name" value="Zn-dependent exopeptidases"/>
    <property type="match status" value="1"/>
</dbReference>
<evidence type="ECO:0000256" key="5">
    <source>
        <dbReference type="ARBA" id="ARBA00022645"/>
    </source>
</evidence>
<feature type="domain" description="Peptidase M14" evidence="14">
    <location>
        <begin position="25"/>
        <end position="347"/>
    </location>
</feature>
<dbReference type="SUPFAM" id="SSF49464">
    <property type="entry name" value="Carboxypeptidase regulatory domain-like"/>
    <property type="match status" value="1"/>
</dbReference>
<keyword evidence="4" id="KW-0964">Secreted</keyword>
<dbReference type="Gene3D" id="2.60.40.1120">
    <property type="entry name" value="Carboxypeptidase-like, regulatory domain"/>
    <property type="match status" value="1"/>
</dbReference>
<dbReference type="InterPro" id="IPR057247">
    <property type="entry name" value="CARBOXYPEPT_ZN_2"/>
</dbReference>
<name>A0A812DSX5_ACAPH</name>
<dbReference type="Gene3D" id="3.40.630.10">
    <property type="entry name" value="Zn peptidases"/>
    <property type="match status" value="1"/>
</dbReference>